<comment type="caution">
    <text evidence="3">The sequence shown here is derived from an EMBL/GenBank/DDBJ whole genome shotgun (WGS) entry which is preliminary data.</text>
</comment>
<proteinExistence type="predicted"/>
<dbReference type="Proteomes" id="UP000751190">
    <property type="component" value="Unassembled WGS sequence"/>
</dbReference>
<organism evidence="3 4">
    <name type="scientific">Diacronema lutheri</name>
    <name type="common">Unicellular marine alga</name>
    <name type="synonym">Monochrysis lutheri</name>
    <dbReference type="NCBI Taxonomy" id="2081491"/>
    <lineage>
        <taxon>Eukaryota</taxon>
        <taxon>Haptista</taxon>
        <taxon>Haptophyta</taxon>
        <taxon>Pavlovophyceae</taxon>
        <taxon>Pavlovales</taxon>
        <taxon>Pavlovaceae</taxon>
        <taxon>Diacronema</taxon>
    </lineage>
</organism>
<dbReference type="EMBL" id="JAGTXO010000009">
    <property type="protein sequence ID" value="KAG8465865.1"/>
    <property type="molecule type" value="Genomic_DNA"/>
</dbReference>
<dbReference type="InterPro" id="IPR005607">
    <property type="entry name" value="BSD_dom"/>
</dbReference>
<protein>
    <recommendedName>
        <fullName evidence="2">BSD domain-containing protein</fullName>
    </recommendedName>
</protein>
<reference evidence="3" key="1">
    <citation type="submission" date="2021-05" db="EMBL/GenBank/DDBJ databases">
        <title>The genome of the haptophyte Pavlova lutheri (Diacronema luteri, Pavlovales) - a model for lipid biosynthesis in eukaryotic algae.</title>
        <authorList>
            <person name="Hulatt C.J."/>
            <person name="Posewitz M.C."/>
        </authorList>
    </citation>
    <scope>NUCLEOTIDE SEQUENCE</scope>
    <source>
        <strain evidence="3">NIVA-4/92</strain>
    </source>
</reference>
<dbReference type="Pfam" id="PF03909">
    <property type="entry name" value="BSD"/>
    <property type="match status" value="1"/>
</dbReference>
<dbReference type="InterPro" id="IPR035925">
    <property type="entry name" value="BSD_dom_sf"/>
</dbReference>
<keyword evidence="4" id="KW-1185">Reference proteome</keyword>
<feature type="compositionally biased region" description="Low complexity" evidence="1">
    <location>
        <begin position="221"/>
        <end position="239"/>
    </location>
</feature>
<evidence type="ECO:0000256" key="1">
    <source>
        <dbReference type="SAM" id="MobiDB-lite"/>
    </source>
</evidence>
<dbReference type="Gene3D" id="1.10.3970.10">
    <property type="entry name" value="BSD domain"/>
    <property type="match status" value="1"/>
</dbReference>
<feature type="domain" description="BSD" evidence="2">
    <location>
        <begin position="143"/>
        <end position="197"/>
    </location>
</feature>
<dbReference type="PROSITE" id="PS50858">
    <property type="entry name" value="BSD"/>
    <property type="match status" value="1"/>
</dbReference>
<feature type="region of interest" description="Disordered" evidence="1">
    <location>
        <begin position="212"/>
        <end position="239"/>
    </location>
</feature>
<dbReference type="OrthoDB" id="47923at2759"/>
<sequence length="417" mass="44157">MPTAPDRHADGEEFDSWLTGKAARPIAEPQADGASSSSYWWTPSVSAVPTDPAQLGSMLWGAALRVKETVSESIDGNLLQLQAERERVLEEARRLKPVHDAAANDAPPPWKVLSEQYQILEEDLRSQMLELSKSHSTFLEPPARSAAHVDHRTLLPTCLAALRDDPQLAQRRFELVPARLDETTFWRNYFDKVFAIKDAILATSIHLNSIGCADPPPRAPPQRAGARSDGGLDAAAPHGAAASGEQLAVAPLAPVDNARADAMAERIRRELELGSELEFETDAPSAPGTHEPSGHREAAGDAAARSEEAGAPRAGDAQEVPLELLADVSAATLQAAPSLPAASVPAAGAPARASAPIASSGRDGDAPPPRASSEALRPPPDDATEDEEEDDGVELDSDDDIDKLLDLGDDDDDDGNS</sequence>
<feature type="region of interest" description="Disordered" evidence="1">
    <location>
        <begin position="274"/>
        <end position="320"/>
    </location>
</feature>
<feature type="compositionally biased region" description="Low complexity" evidence="1">
    <location>
        <begin position="340"/>
        <end position="360"/>
    </location>
</feature>
<evidence type="ECO:0000259" key="2">
    <source>
        <dbReference type="PROSITE" id="PS50858"/>
    </source>
</evidence>
<feature type="compositionally biased region" description="Basic and acidic residues" evidence="1">
    <location>
        <begin position="292"/>
        <end position="310"/>
    </location>
</feature>
<feature type="compositionally biased region" description="Acidic residues" evidence="1">
    <location>
        <begin position="382"/>
        <end position="417"/>
    </location>
</feature>
<feature type="region of interest" description="Disordered" evidence="1">
    <location>
        <begin position="340"/>
        <end position="417"/>
    </location>
</feature>
<gene>
    <name evidence="3" type="ORF">KFE25_005435</name>
</gene>
<dbReference type="SUPFAM" id="SSF140383">
    <property type="entry name" value="BSD domain-like"/>
    <property type="match status" value="1"/>
</dbReference>
<name>A0A8J5XUW6_DIALT</name>
<dbReference type="AlphaFoldDB" id="A0A8J5XUW6"/>
<accession>A0A8J5XUW6</accession>
<evidence type="ECO:0000313" key="4">
    <source>
        <dbReference type="Proteomes" id="UP000751190"/>
    </source>
</evidence>
<evidence type="ECO:0000313" key="3">
    <source>
        <dbReference type="EMBL" id="KAG8465865.1"/>
    </source>
</evidence>